<comment type="caution">
    <text evidence="1">The sequence shown here is derived from an EMBL/GenBank/DDBJ whole genome shotgun (WGS) entry which is preliminary data.</text>
</comment>
<protein>
    <submittedName>
        <fullName evidence="1">Uncharacterized protein</fullName>
    </submittedName>
</protein>
<organism evidence="1 2">
    <name type="scientific">Methanosarcina baikalica</name>
    <dbReference type="NCBI Taxonomy" id="3073890"/>
    <lineage>
        <taxon>Archaea</taxon>
        <taxon>Methanobacteriati</taxon>
        <taxon>Methanobacteriota</taxon>
        <taxon>Stenosarchaea group</taxon>
        <taxon>Methanomicrobia</taxon>
        <taxon>Methanosarcinales</taxon>
        <taxon>Methanosarcinaceae</taxon>
        <taxon>Methanosarcina</taxon>
    </lineage>
</organism>
<evidence type="ECO:0000313" key="2">
    <source>
        <dbReference type="Proteomes" id="UP001246244"/>
    </source>
</evidence>
<dbReference type="RefSeq" id="WP_310575879.1">
    <property type="nucleotide sequence ID" value="NZ_JAVKPK010000030.1"/>
</dbReference>
<keyword evidence="2" id="KW-1185">Reference proteome</keyword>
<dbReference type="Proteomes" id="UP001246244">
    <property type="component" value="Unassembled WGS sequence"/>
</dbReference>
<dbReference type="EMBL" id="JAVKPK010000030">
    <property type="protein sequence ID" value="MDR7665853.1"/>
    <property type="molecule type" value="Genomic_DNA"/>
</dbReference>
<accession>A0ABU2D1I8</accession>
<proteinExistence type="predicted"/>
<reference evidence="2" key="1">
    <citation type="submission" date="2023-07" db="EMBL/GenBank/DDBJ databases">
        <title>Whole-genome sequencing of a new Methanosarcina sp. Z-7115.</title>
        <authorList>
            <person name="Zhilina T.N."/>
            <person name="Merkel A.Y."/>
        </authorList>
    </citation>
    <scope>NUCLEOTIDE SEQUENCE [LARGE SCALE GENOMIC DNA]</scope>
    <source>
        <strain evidence="2">Z-7115</strain>
    </source>
</reference>
<name>A0ABU2D1I8_9EURY</name>
<sequence>MIVSKNILVLYPGGGCVYLRPPVPEPRPVPLYGVVRPLYGVPLK</sequence>
<gene>
    <name evidence="1" type="ORF">RG963_08725</name>
</gene>
<evidence type="ECO:0000313" key="1">
    <source>
        <dbReference type="EMBL" id="MDR7665853.1"/>
    </source>
</evidence>